<dbReference type="Proteomes" id="UP000625711">
    <property type="component" value="Unassembled WGS sequence"/>
</dbReference>
<proteinExistence type="predicted"/>
<name>A0A834I9B4_RHYFE</name>
<sequence length="78" mass="9282">MINHNFVSDEAMSKNPPLAFSDEGSRTRRKRTKRRANAHVRDEERKSPDGGGIEIRRPRNLIRKFTWHNKFRLSNFVF</sequence>
<gene>
    <name evidence="2" type="ORF">GWI33_009696</name>
</gene>
<feature type="compositionally biased region" description="Basic residues" evidence="1">
    <location>
        <begin position="27"/>
        <end position="38"/>
    </location>
</feature>
<comment type="caution">
    <text evidence="2">The sequence shown here is derived from an EMBL/GenBank/DDBJ whole genome shotgun (WGS) entry which is preliminary data.</text>
</comment>
<feature type="region of interest" description="Disordered" evidence="1">
    <location>
        <begin position="1"/>
        <end position="55"/>
    </location>
</feature>
<accession>A0A834I9B4</accession>
<protein>
    <submittedName>
        <fullName evidence="2">Uncharacterized protein</fullName>
    </submittedName>
</protein>
<feature type="compositionally biased region" description="Basic and acidic residues" evidence="1">
    <location>
        <begin position="39"/>
        <end position="48"/>
    </location>
</feature>
<dbReference type="EMBL" id="JAACXV010005216">
    <property type="protein sequence ID" value="KAF7276875.1"/>
    <property type="molecule type" value="Genomic_DNA"/>
</dbReference>
<evidence type="ECO:0000313" key="2">
    <source>
        <dbReference type="EMBL" id="KAF7276875.1"/>
    </source>
</evidence>
<dbReference type="AlphaFoldDB" id="A0A834I9B4"/>
<reference evidence="2" key="1">
    <citation type="submission" date="2020-08" db="EMBL/GenBank/DDBJ databases">
        <title>Genome sequencing and assembly of the red palm weevil Rhynchophorus ferrugineus.</title>
        <authorList>
            <person name="Dias G.B."/>
            <person name="Bergman C.M."/>
            <person name="Manee M."/>
        </authorList>
    </citation>
    <scope>NUCLEOTIDE SEQUENCE</scope>
    <source>
        <strain evidence="2">AA-2017</strain>
        <tissue evidence="2">Whole larva</tissue>
    </source>
</reference>
<keyword evidence="3" id="KW-1185">Reference proteome</keyword>
<evidence type="ECO:0000313" key="3">
    <source>
        <dbReference type="Proteomes" id="UP000625711"/>
    </source>
</evidence>
<evidence type="ECO:0000256" key="1">
    <source>
        <dbReference type="SAM" id="MobiDB-lite"/>
    </source>
</evidence>
<organism evidence="2 3">
    <name type="scientific">Rhynchophorus ferrugineus</name>
    <name type="common">Red palm weevil</name>
    <name type="synonym">Curculio ferrugineus</name>
    <dbReference type="NCBI Taxonomy" id="354439"/>
    <lineage>
        <taxon>Eukaryota</taxon>
        <taxon>Metazoa</taxon>
        <taxon>Ecdysozoa</taxon>
        <taxon>Arthropoda</taxon>
        <taxon>Hexapoda</taxon>
        <taxon>Insecta</taxon>
        <taxon>Pterygota</taxon>
        <taxon>Neoptera</taxon>
        <taxon>Endopterygota</taxon>
        <taxon>Coleoptera</taxon>
        <taxon>Polyphaga</taxon>
        <taxon>Cucujiformia</taxon>
        <taxon>Curculionidae</taxon>
        <taxon>Dryophthorinae</taxon>
        <taxon>Rhynchophorus</taxon>
    </lineage>
</organism>